<proteinExistence type="predicted"/>
<dbReference type="GO" id="GO:0003700">
    <property type="term" value="F:DNA-binding transcription factor activity"/>
    <property type="evidence" value="ECO:0007669"/>
    <property type="project" value="InterPro"/>
</dbReference>
<dbReference type="PROSITE" id="PS50066">
    <property type="entry name" value="MADS_BOX_2"/>
    <property type="match status" value="1"/>
</dbReference>
<evidence type="ECO:0000313" key="9">
    <source>
        <dbReference type="EMBL" id="KAF9588978.1"/>
    </source>
</evidence>
<reference evidence="9 10" key="1">
    <citation type="submission" date="2020-10" db="EMBL/GenBank/DDBJ databases">
        <title>The Coptis chinensis genome and diversification of protoberbering-type alkaloids.</title>
        <authorList>
            <person name="Wang B."/>
            <person name="Shu S."/>
            <person name="Song C."/>
            <person name="Liu Y."/>
        </authorList>
    </citation>
    <scope>NUCLEOTIDE SEQUENCE [LARGE SCALE GENOMIC DNA]</scope>
    <source>
        <strain evidence="9">HL-2020</strain>
        <tissue evidence="9">Leaf</tissue>
    </source>
</reference>
<evidence type="ECO:0000259" key="7">
    <source>
        <dbReference type="PROSITE" id="PS50066"/>
    </source>
</evidence>
<dbReference type="InterPro" id="IPR050142">
    <property type="entry name" value="MADS-box/MEF2_TF"/>
</dbReference>
<dbReference type="PANTHER" id="PTHR48019">
    <property type="entry name" value="SERUM RESPONSE FACTOR HOMOLOG"/>
    <property type="match status" value="1"/>
</dbReference>
<dbReference type="EMBL" id="JADFTS010000009">
    <property type="protein sequence ID" value="KAF9588978.1"/>
    <property type="molecule type" value="Genomic_DNA"/>
</dbReference>
<dbReference type="GO" id="GO:0045944">
    <property type="term" value="P:positive regulation of transcription by RNA polymerase II"/>
    <property type="evidence" value="ECO:0007669"/>
    <property type="project" value="InterPro"/>
</dbReference>
<dbReference type="InterPro" id="IPR036879">
    <property type="entry name" value="TF_MADSbox_sf"/>
</dbReference>
<dbReference type="OrthoDB" id="1898716at2759"/>
<evidence type="ECO:0000256" key="2">
    <source>
        <dbReference type="ARBA" id="ARBA00023015"/>
    </source>
</evidence>
<dbReference type="GO" id="GO:0005634">
    <property type="term" value="C:nucleus"/>
    <property type="evidence" value="ECO:0007669"/>
    <property type="project" value="UniProtKB-SubCell"/>
</dbReference>
<gene>
    <name evidence="9" type="ORF">IFM89_017657</name>
</gene>
<dbReference type="Pfam" id="PF01486">
    <property type="entry name" value="K-box"/>
    <property type="match status" value="1"/>
</dbReference>
<feature type="coiled-coil region" evidence="6">
    <location>
        <begin position="144"/>
        <end position="183"/>
    </location>
</feature>
<keyword evidence="3" id="KW-0238">DNA-binding</keyword>
<evidence type="ECO:0000256" key="6">
    <source>
        <dbReference type="SAM" id="Coils"/>
    </source>
</evidence>
<comment type="caution">
    <text evidence="9">The sequence shown here is derived from an EMBL/GenBank/DDBJ whole genome shotgun (WGS) entry which is preliminary data.</text>
</comment>
<dbReference type="PROSITE" id="PS51297">
    <property type="entry name" value="K_BOX"/>
    <property type="match status" value="1"/>
</dbReference>
<feature type="non-terminal residue" evidence="9">
    <location>
        <position position="264"/>
    </location>
</feature>
<keyword evidence="5" id="KW-0539">Nucleus</keyword>
<sequence length="264" mass="31057">KFSFLLHLSLTRRKPSQHCLISMGRGKIEIKKIENTTNRQVTFSKRRGGLLKKARELSVLCDAQLGLIIFSSSGKLFEYSSEQNSMRQIIDRYQKVSGTRIEERDNQQQIRTEMMRMRDETTQLQASMRQYKGENLASLDYNDLHQLEEQLEVSVNKVRARKNQLLQQQLDNLRRKEQILEEQNSYLYRSLMDHQEAVERQHAVMEQKAVVEQPILEHFGLYGDEHARNLLQLSPLSPQLHYRLQPTQPNLQEISLSRPGLQLW</sequence>
<dbReference type="Proteomes" id="UP000631114">
    <property type="component" value="Unassembled WGS sequence"/>
</dbReference>
<dbReference type="SMART" id="SM00432">
    <property type="entry name" value="MADS"/>
    <property type="match status" value="1"/>
</dbReference>
<dbReference type="GO" id="GO:0000977">
    <property type="term" value="F:RNA polymerase II transcription regulatory region sequence-specific DNA binding"/>
    <property type="evidence" value="ECO:0007669"/>
    <property type="project" value="InterPro"/>
</dbReference>
<organism evidence="9 10">
    <name type="scientific">Coptis chinensis</name>
    <dbReference type="NCBI Taxonomy" id="261450"/>
    <lineage>
        <taxon>Eukaryota</taxon>
        <taxon>Viridiplantae</taxon>
        <taxon>Streptophyta</taxon>
        <taxon>Embryophyta</taxon>
        <taxon>Tracheophyta</taxon>
        <taxon>Spermatophyta</taxon>
        <taxon>Magnoliopsida</taxon>
        <taxon>Ranunculales</taxon>
        <taxon>Ranunculaceae</taxon>
        <taxon>Coptidoideae</taxon>
        <taxon>Coptis</taxon>
    </lineage>
</organism>
<keyword evidence="2" id="KW-0805">Transcription regulation</keyword>
<dbReference type="InterPro" id="IPR033896">
    <property type="entry name" value="MEF2-like_N"/>
</dbReference>
<dbReference type="GO" id="GO:0046983">
    <property type="term" value="F:protein dimerization activity"/>
    <property type="evidence" value="ECO:0007669"/>
    <property type="project" value="InterPro"/>
</dbReference>
<name>A0A835GZV4_9MAGN</name>
<dbReference type="Gene3D" id="3.40.1810.10">
    <property type="entry name" value="Transcription factor, MADS-box"/>
    <property type="match status" value="1"/>
</dbReference>
<feature type="domain" description="K-box" evidence="8">
    <location>
        <begin position="107"/>
        <end position="198"/>
    </location>
</feature>
<dbReference type="SUPFAM" id="SSF55455">
    <property type="entry name" value="SRF-like"/>
    <property type="match status" value="1"/>
</dbReference>
<keyword evidence="6" id="KW-0175">Coiled coil</keyword>
<dbReference type="PROSITE" id="PS00350">
    <property type="entry name" value="MADS_BOX_1"/>
    <property type="match status" value="1"/>
</dbReference>
<dbReference type="Pfam" id="PF00319">
    <property type="entry name" value="SRF-TF"/>
    <property type="match status" value="1"/>
</dbReference>
<dbReference type="InterPro" id="IPR002100">
    <property type="entry name" value="TF_MADSbox"/>
</dbReference>
<accession>A0A835GZV4</accession>
<keyword evidence="4" id="KW-0804">Transcription</keyword>
<keyword evidence="10" id="KW-1185">Reference proteome</keyword>
<dbReference type="PRINTS" id="PR00404">
    <property type="entry name" value="MADSDOMAIN"/>
</dbReference>
<dbReference type="FunFam" id="3.40.1810.10:FF:000003">
    <property type="entry name" value="MADS-box transcription factor MADS-MC"/>
    <property type="match status" value="1"/>
</dbReference>
<dbReference type="AlphaFoldDB" id="A0A835GZV4"/>
<dbReference type="CDD" id="cd00265">
    <property type="entry name" value="MADS_MEF2_like"/>
    <property type="match status" value="1"/>
</dbReference>
<feature type="domain" description="MADS-box" evidence="7">
    <location>
        <begin position="23"/>
        <end position="83"/>
    </location>
</feature>
<comment type="subcellular location">
    <subcellularLocation>
        <location evidence="1">Nucleus</location>
    </subcellularLocation>
</comment>
<evidence type="ECO:0000256" key="1">
    <source>
        <dbReference type="ARBA" id="ARBA00004123"/>
    </source>
</evidence>
<evidence type="ECO:0000313" key="10">
    <source>
        <dbReference type="Proteomes" id="UP000631114"/>
    </source>
</evidence>
<evidence type="ECO:0000256" key="5">
    <source>
        <dbReference type="ARBA" id="ARBA00023242"/>
    </source>
</evidence>
<dbReference type="InterPro" id="IPR002487">
    <property type="entry name" value="TF_Kbox"/>
</dbReference>
<evidence type="ECO:0000256" key="3">
    <source>
        <dbReference type="ARBA" id="ARBA00023125"/>
    </source>
</evidence>
<evidence type="ECO:0000256" key="4">
    <source>
        <dbReference type="ARBA" id="ARBA00023163"/>
    </source>
</evidence>
<protein>
    <submittedName>
        <fullName evidence="9">Uncharacterized protein</fullName>
    </submittedName>
</protein>
<evidence type="ECO:0000259" key="8">
    <source>
        <dbReference type="PROSITE" id="PS51297"/>
    </source>
</evidence>